<organism evidence="1 2">
    <name type="scientific">Strongylus vulgaris</name>
    <name type="common">Blood worm</name>
    <dbReference type="NCBI Taxonomy" id="40348"/>
    <lineage>
        <taxon>Eukaryota</taxon>
        <taxon>Metazoa</taxon>
        <taxon>Ecdysozoa</taxon>
        <taxon>Nematoda</taxon>
        <taxon>Chromadorea</taxon>
        <taxon>Rhabditida</taxon>
        <taxon>Rhabditina</taxon>
        <taxon>Rhabditomorpha</taxon>
        <taxon>Strongyloidea</taxon>
        <taxon>Strongylidae</taxon>
        <taxon>Strongylus</taxon>
    </lineage>
</organism>
<dbReference type="Proteomes" id="UP000270094">
    <property type="component" value="Unassembled WGS sequence"/>
</dbReference>
<dbReference type="EMBL" id="UYYB01117269">
    <property type="protein sequence ID" value="VDM82358.1"/>
    <property type="molecule type" value="Genomic_DNA"/>
</dbReference>
<protein>
    <submittedName>
        <fullName evidence="1">Uncharacterized protein</fullName>
    </submittedName>
</protein>
<proteinExistence type="predicted"/>
<evidence type="ECO:0000313" key="1">
    <source>
        <dbReference type="EMBL" id="VDM82358.1"/>
    </source>
</evidence>
<accession>A0A3P7LTD1</accession>
<dbReference type="AlphaFoldDB" id="A0A3P7LTD1"/>
<name>A0A3P7LTD1_STRVU</name>
<reference evidence="1 2" key="1">
    <citation type="submission" date="2018-11" db="EMBL/GenBank/DDBJ databases">
        <authorList>
            <consortium name="Pathogen Informatics"/>
        </authorList>
    </citation>
    <scope>NUCLEOTIDE SEQUENCE [LARGE SCALE GENOMIC DNA]</scope>
</reference>
<evidence type="ECO:0000313" key="2">
    <source>
        <dbReference type="Proteomes" id="UP000270094"/>
    </source>
</evidence>
<dbReference type="PANTHER" id="PTHR37959">
    <property type="entry name" value="PROTEIN CBG15758"/>
    <property type="match status" value="1"/>
</dbReference>
<dbReference type="PANTHER" id="PTHR37959:SF1">
    <property type="entry name" value="SECRETED PROTEIN"/>
    <property type="match status" value="1"/>
</dbReference>
<sequence length="113" mass="12134">MAATSTAASNPEPFKLWIQYQEANLNRVLFTNLGLACTRKAQFRVSIDGVMTTATCTANGADPKDRCAGCCQSTALAAGLTAFKMQIQVDGAGFPSTNGRECICCFYNACRYK</sequence>
<dbReference type="OrthoDB" id="5842990at2759"/>
<gene>
    <name evidence="1" type="ORF">SVUK_LOCUS17356</name>
</gene>
<keyword evidence="2" id="KW-1185">Reference proteome</keyword>